<dbReference type="PANTHER" id="PTHR40112:SF1">
    <property type="entry name" value="H2HPP ISOMERASE"/>
    <property type="match status" value="1"/>
</dbReference>
<accession>A0ABT1LGM1</accession>
<evidence type="ECO:0000259" key="1">
    <source>
        <dbReference type="Pfam" id="PF07883"/>
    </source>
</evidence>
<sequence>MSKGTDIFVRDADVDWESVGPGVRRKILTWDEGVMMVRVAFEAGATGTPHSHPHVQCTLVESGAFDVTIAGRTQRLTAGDSFIAPPNAVHGVVCVEAGGLLDAFTPHRQDFVKG</sequence>
<name>A0ABT1LGM1_9HYPH</name>
<dbReference type="PIRSF" id="PIRSF029883">
    <property type="entry name" value="KdgF"/>
    <property type="match status" value="1"/>
</dbReference>
<protein>
    <submittedName>
        <fullName evidence="2">Cupin domain-containing protein</fullName>
    </submittedName>
</protein>
<dbReference type="InterPro" id="IPR013096">
    <property type="entry name" value="Cupin_2"/>
</dbReference>
<proteinExistence type="predicted"/>
<dbReference type="PANTHER" id="PTHR40112">
    <property type="entry name" value="H2HPP ISOMERASE"/>
    <property type="match status" value="1"/>
</dbReference>
<dbReference type="InterPro" id="IPR052535">
    <property type="entry name" value="Bacilysin_H2HPP_isomerase"/>
</dbReference>
<comment type="caution">
    <text evidence="2">The sequence shown here is derived from an EMBL/GenBank/DDBJ whole genome shotgun (WGS) entry which is preliminary data.</text>
</comment>
<gene>
    <name evidence="2" type="ORF">NK718_19145</name>
</gene>
<organism evidence="2 3">
    <name type="scientific">Alsobacter ponti</name>
    <dbReference type="NCBI Taxonomy" id="2962936"/>
    <lineage>
        <taxon>Bacteria</taxon>
        <taxon>Pseudomonadati</taxon>
        <taxon>Pseudomonadota</taxon>
        <taxon>Alphaproteobacteria</taxon>
        <taxon>Hyphomicrobiales</taxon>
        <taxon>Alsobacteraceae</taxon>
        <taxon>Alsobacter</taxon>
    </lineage>
</organism>
<dbReference type="Gene3D" id="2.60.120.10">
    <property type="entry name" value="Jelly Rolls"/>
    <property type="match status" value="1"/>
</dbReference>
<dbReference type="InterPro" id="IPR025499">
    <property type="entry name" value="KdgF"/>
</dbReference>
<dbReference type="RefSeq" id="WP_254745619.1">
    <property type="nucleotide sequence ID" value="NZ_JANCLU010000024.1"/>
</dbReference>
<dbReference type="InterPro" id="IPR014710">
    <property type="entry name" value="RmlC-like_jellyroll"/>
</dbReference>
<dbReference type="Proteomes" id="UP001205890">
    <property type="component" value="Unassembled WGS sequence"/>
</dbReference>
<reference evidence="2 3" key="1">
    <citation type="submission" date="2022-07" db="EMBL/GenBank/DDBJ databases">
        <authorList>
            <person name="Li W.-J."/>
            <person name="Deng Q.-Q."/>
        </authorList>
    </citation>
    <scope>NUCLEOTIDE SEQUENCE [LARGE SCALE GENOMIC DNA]</scope>
    <source>
        <strain evidence="2 3">SYSU M60028</strain>
    </source>
</reference>
<evidence type="ECO:0000313" key="2">
    <source>
        <dbReference type="EMBL" id="MCP8940647.1"/>
    </source>
</evidence>
<dbReference type="CDD" id="cd02238">
    <property type="entry name" value="cupin_KdgF"/>
    <property type="match status" value="1"/>
</dbReference>
<feature type="domain" description="Cupin type-2" evidence="1">
    <location>
        <begin position="38"/>
        <end position="95"/>
    </location>
</feature>
<dbReference type="InterPro" id="IPR011051">
    <property type="entry name" value="RmlC_Cupin_sf"/>
</dbReference>
<evidence type="ECO:0000313" key="3">
    <source>
        <dbReference type="Proteomes" id="UP001205890"/>
    </source>
</evidence>
<dbReference type="SUPFAM" id="SSF51182">
    <property type="entry name" value="RmlC-like cupins"/>
    <property type="match status" value="1"/>
</dbReference>
<dbReference type="EMBL" id="JANCLU010000024">
    <property type="protein sequence ID" value="MCP8940647.1"/>
    <property type="molecule type" value="Genomic_DNA"/>
</dbReference>
<dbReference type="Pfam" id="PF07883">
    <property type="entry name" value="Cupin_2"/>
    <property type="match status" value="1"/>
</dbReference>
<keyword evidence="3" id="KW-1185">Reference proteome</keyword>